<gene>
    <name evidence="24" type="primary">LOC105169090</name>
</gene>
<keyword evidence="4" id="KW-0217">Developmental protein</keyword>
<reference evidence="24" key="1">
    <citation type="submission" date="2025-08" db="UniProtKB">
        <authorList>
            <consortium name="RefSeq"/>
        </authorList>
    </citation>
    <scope>IDENTIFICATION</scope>
</reference>
<evidence type="ECO:0000313" key="24">
    <source>
        <dbReference type="RefSeq" id="XP_011087678.2"/>
    </source>
</evidence>
<dbReference type="OrthoDB" id="759971at2759"/>
<keyword evidence="5" id="KW-0723">Serine/threonine-protein kinase</keyword>
<keyword evidence="6" id="KW-0433">Leucine-rich repeat</keyword>
<dbReference type="Pfam" id="PF08263">
    <property type="entry name" value="LRRNT_2"/>
    <property type="match status" value="1"/>
</dbReference>
<dbReference type="FunFam" id="3.80.10.10:FF:000108">
    <property type="entry name" value="Leucine-rich repeat receptor-like serine/threonine-protein kinase BAM3"/>
    <property type="match status" value="1"/>
</dbReference>
<keyword evidence="15" id="KW-1133">Transmembrane helix</keyword>
<dbReference type="GO" id="GO:0006952">
    <property type="term" value="P:defense response"/>
    <property type="evidence" value="ECO:0007669"/>
    <property type="project" value="UniProtKB-ARBA"/>
</dbReference>
<evidence type="ECO:0000259" key="22">
    <source>
        <dbReference type="PROSITE" id="PS50011"/>
    </source>
</evidence>
<dbReference type="PROSITE" id="PS50011">
    <property type="entry name" value="PROTEIN_KINASE_DOM"/>
    <property type="match status" value="1"/>
</dbReference>
<dbReference type="FunFam" id="3.30.200.20:FF:000292">
    <property type="entry name" value="Leucine-rich repeat receptor-like serine/threonine-protein kinase BAM1"/>
    <property type="match status" value="1"/>
</dbReference>
<keyword evidence="9" id="KW-0732">Signal</keyword>
<dbReference type="Pfam" id="PF00560">
    <property type="entry name" value="LRR_1"/>
    <property type="match status" value="7"/>
</dbReference>
<name>A0A6I9U1J2_SESIN</name>
<comment type="catalytic activity">
    <reaction evidence="20">
        <text>L-seryl-[protein] + ATP = O-phospho-L-seryl-[protein] + ADP + H(+)</text>
        <dbReference type="Rhea" id="RHEA:17989"/>
        <dbReference type="Rhea" id="RHEA-COMP:9863"/>
        <dbReference type="Rhea" id="RHEA-COMP:11604"/>
        <dbReference type="ChEBI" id="CHEBI:15378"/>
        <dbReference type="ChEBI" id="CHEBI:29999"/>
        <dbReference type="ChEBI" id="CHEBI:30616"/>
        <dbReference type="ChEBI" id="CHEBI:83421"/>
        <dbReference type="ChEBI" id="CHEBI:456216"/>
        <dbReference type="EC" id="2.7.11.1"/>
    </reaction>
</comment>
<dbReference type="InterPro" id="IPR001611">
    <property type="entry name" value="Leu-rich_rpt"/>
</dbReference>
<keyword evidence="7" id="KW-0808">Transferase</keyword>
<evidence type="ECO:0000256" key="8">
    <source>
        <dbReference type="ARBA" id="ARBA00022692"/>
    </source>
</evidence>
<dbReference type="InterPro" id="IPR000719">
    <property type="entry name" value="Prot_kinase_dom"/>
</dbReference>
<evidence type="ECO:0000256" key="12">
    <source>
        <dbReference type="ARBA" id="ARBA00022777"/>
    </source>
</evidence>
<keyword evidence="23" id="KW-1185">Reference proteome</keyword>
<keyword evidence="14" id="KW-0067">ATP-binding</keyword>
<dbReference type="PROSITE" id="PS00108">
    <property type="entry name" value="PROTEIN_KINASE_ST"/>
    <property type="match status" value="1"/>
</dbReference>
<keyword evidence="18" id="KW-0325">Glycoprotein</keyword>
<dbReference type="GO" id="GO:0005524">
    <property type="term" value="F:ATP binding"/>
    <property type="evidence" value="ECO:0007669"/>
    <property type="project" value="UniProtKB-KW"/>
</dbReference>
<dbReference type="PANTHER" id="PTHR48056">
    <property type="entry name" value="LRR RECEPTOR-LIKE SERINE/THREONINE-PROTEIN KINASE-RELATED"/>
    <property type="match status" value="1"/>
</dbReference>
<evidence type="ECO:0000256" key="5">
    <source>
        <dbReference type="ARBA" id="ARBA00022527"/>
    </source>
</evidence>
<dbReference type="InterPro" id="IPR032675">
    <property type="entry name" value="LRR_dom_sf"/>
</dbReference>
<accession>A0A6I9U1J2</accession>
<sequence length="999" mass="110520">MKYFQENMLLHIVLTLAFFSLVGISVSSSIISDFHALIALKRGFEYSNLAISTWNAPNPNLVCSWSGIKCFRGRVASLNISNTALNGFVSPDITRLDKLMELSIDGNNFTGEIKIENMTRLQFLNISNNQFIGNLEWNYSSLANLQVLDAYNNNFSGYLPIGLLSLKNLKYLELGGNYFHGRIPASYGNLVELEYLSLAGNDLRGKLPRELGNLTNLKEIYLGYYNVYEGGIPAEYGKLVNLVHMDLSICELNGSIPAELGNLKSLDTLYLHINRLSGPIPKELGNLTNLVYLDLSVNELTGEIPYELTNLKQIRLLKLFMNRLHGSIPEFVADYPKLETLALWMNNFTGFIPRNLGQNQSLQDLDLSSNKLTGTIPKNLCASKQLSILILRVNFLFGSIPEDMGTCSSLVRVRLGKNYLNGSIPSGLIYLPELYFLELENNMLSGPLSENSNTSLNQTKLGQINLSNNKLSGPLPFSLSNFPSLQILLLSGNSFSGPLPPSIGELHQAVKLDLSGNALTGEIPHEIGNCVHLDYLDLSQNNLSGPIPEEISSIRILNYLNLSRNHFSETIPDSIGSMKSLTKADFSFNNLSGMLPVSGQFSVFNASSFIGNPQLCGPLLKNPCRSITITRPPGKPHNVFKLIFPIALLMCLLATAAIIKAKSSKENGSKSWKMTAFQKLDFKVTDILECLKDGNVIGRGGAGVVYHGKMPNGVEIAIKKLLGFDGINSHDHGFKAEIRTLGNIRHRNIVRLLAFCSNKDTNLLIYEYMRNGSLGDALHGKKGGTLSWNLRYKIALDAAKGLCYLHHDCSPLVVHRDVKSNNILLNSSFEAHIADFGLAKFLVDGGASQCMSAIAGSYGYIAPEYAYTLKVDEKSDVYSFGVVLLELVTGHRPVGGFGEGVDIVQWIRCSTNCNREEVTRIIDPRLTVVPKDEAMHLFFVAMLCVQENCVERPTMREVVQMLSEFPRRSPEHQSSSSSISHQLQHQHKNNKSDFSQPFS</sequence>
<keyword evidence="11" id="KW-0547">Nucleotide-binding</keyword>
<evidence type="ECO:0000256" key="20">
    <source>
        <dbReference type="ARBA" id="ARBA00048679"/>
    </source>
</evidence>
<dbReference type="FunFam" id="3.80.10.10:FF:000371">
    <property type="entry name" value="Leucine-rich repeat receptor-like serine/threonine-protein kinase BAM3"/>
    <property type="match status" value="1"/>
</dbReference>
<dbReference type="FunFam" id="1.10.510.10:FF:000201">
    <property type="entry name" value="Leucine-rich repeat receptor-like serine/threonine-protein kinase"/>
    <property type="match status" value="1"/>
</dbReference>
<dbReference type="GeneID" id="105169090"/>
<feature type="region of interest" description="Disordered" evidence="21">
    <location>
        <begin position="965"/>
        <end position="999"/>
    </location>
</feature>
<evidence type="ECO:0000256" key="14">
    <source>
        <dbReference type="ARBA" id="ARBA00022840"/>
    </source>
</evidence>
<dbReference type="InterPro" id="IPR013210">
    <property type="entry name" value="LRR_N_plant-typ"/>
</dbReference>
<organism evidence="23 24">
    <name type="scientific">Sesamum indicum</name>
    <name type="common">Oriental sesame</name>
    <name type="synonym">Sesamum orientale</name>
    <dbReference type="NCBI Taxonomy" id="4182"/>
    <lineage>
        <taxon>Eukaryota</taxon>
        <taxon>Viridiplantae</taxon>
        <taxon>Streptophyta</taxon>
        <taxon>Embryophyta</taxon>
        <taxon>Tracheophyta</taxon>
        <taxon>Spermatophyta</taxon>
        <taxon>Magnoliopsida</taxon>
        <taxon>eudicotyledons</taxon>
        <taxon>Gunneridae</taxon>
        <taxon>Pentapetalae</taxon>
        <taxon>asterids</taxon>
        <taxon>lamiids</taxon>
        <taxon>Lamiales</taxon>
        <taxon>Pedaliaceae</taxon>
        <taxon>Sesamum</taxon>
    </lineage>
</organism>
<dbReference type="InterPro" id="IPR003591">
    <property type="entry name" value="Leu-rich_rpt_typical-subtyp"/>
</dbReference>
<dbReference type="GO" id="GO:0030154">
    <property type="term" value="P:cell differentiation"/>
    <property type="evidence" value="ECO:0007669"/>
    <property type="project" value="UniProtKB-KW"/>
</dbReference>
<keyword evidence="16" id="KW-0472">Membrane</keyword>
<dbReference type="InterPro" id="IPR050647">
    <property type="entry name" value="Plant_LRR-RLKs"/>
</dbReference>
<evidence type="ECO:0000256" key="21">
    <source>
        <dbReference type="SAM" id="MobiDB-lite"/>
    </source>
</evidence>
<dbReference type="InterPro" id="IPR011009">
    <property type="entry name" value="Kinase-like_dom_sf"/>
</dbReference>
<dbReference type="GO" id="GO:0005886">
    <property type="term" value="C:plasma membrane"/>
    <property type="evidence" value="ECO:0007669"/>
    <property type="project" value="UniProtKB-SubCell"/>
</dbReference>
<dbReference type="GO" id="GO:0033612">
    <property type="term" value="F:receptor serine/threonine kinase binding"/>
    <property type="evidence" value="ECO:0007669"/>
    <property type="project" value="TreeGrafter"/>
</dbReference>
<dbReference type="GO" id="GO:0004674">
    <property type="term" value="F:protein serine/threonine kinase activity"/>
    <property type="evidence" value="ECO:0007669"/>
    <property type="project" value="UniProtKB-KW"/>
</dbReference>
<comment type="catalytic activity">
    <reaction evidence="19">
        <text>L-threonyl-[protein] + ATP = O-phospho-L-threonyl-[protein] + ADP + H(+)</text>
        <dbReference type="Rhea" id="RHEA:46608"/>
        <dbReference type="Rhea" id="RHEA-COMP:11060"/>
        <dbReference type="Rhea" id="RHEA-COMP:11605"/>
        <dbReference type="ChEBI" id="CHEBI:15378"/>
        <dbReference type="ChEBI" id="CHEBI:30013"/>
        <dbReference type="ChEBI" id="CHEBI:30616"/>
        <dbReference type="ChEBI" id="CHEBI:61977"/>
        <dbReference type="ChEBI" id="CHEBI:456216"/>
        <dbReference type="EC" id="2.7.11.1"/>
    </reaction>
</comment>
<evidence type="ECO:0000256" key="10">
    <source>
        <dbReference type="ARBA" id="ARBA00022737"/>
    </source>
</evidence>
<dbReference type="InParanoid" id="A0A6I9U1J2"/>
<dbReference type="GO" id="GO:0009908">
    <property type="term" value="P:flower development"/>
    <property type="evidence" value="ECO:0007669"/>
    <property type="project" value="UniProtKB-ARBA"/>
</dbReference>
<dbReference type="FunFam" id="3.80.10.10:FF:000560">
    <property type="entry name" value="Leucine-rich repeat receptor-like serine/threonine-protein kinase BAM3"/>
    <property type="match status" value="1"/>
</dbReference>
<evidence type="ECO:0000256" key="11">
    <source>
        <dbReference type="ARBA" id="ARBA00022741"/>
    </source>
</evidence>
<evidence type="ECO:0000256" key="2">
    <source>
        <dbReference type="ARBA" id="ARBA00008684"/>
    </source>
</evidence>
<feature type="compositionally biased region" description="Low complexity" evidence="21">
    <location>
        <begin position="972"/>
        <end position="983"/>
    </location>
</feature>
<dbReference type="Proteomes" id="UP000504604">
    <property type="component" value="Linkage group LG8"/>
</dbReference>
<evidence type="ECO:0000313" key="23">
    <source>
        <dbReference type="Proteomes" id="UP000504604"/>
    </source>
</evidence>
<dbReference type="EC" id="2.7.11.1" evidence="3"/>
<feature type="domain" description="Protein kinase" evidence="22">
    <location>
        <begin position="691"/>
        <end position="966"/>
    </location>
</feature>
<dbReference type="Pfam" id="PF07714">
    <property type="entry name" value="PK_Tyr_Ser-Thr"/>
    <property type="match status" value="1"/>
</dbReference>
<evidence type="ECO:0000256" key="9">
    <source>
        <dbReference type="ARBA" id="ARBA00022729"/>
    </source>
</evidence>
<dbReference type="Gene3D" id="3.30.200.20">
    <property type="entry name" value="Phosphorylase Kinase, domain 1"/>
    <property type="match status" value="1"/>
</dbReference>
<evidence type="ECO:0000256" key="1">
    <source>
        <dbReference type="ARBA" id="ARBA00004251"/>
    </source>
</evidence>
<comment type="subcellular location">
    <subcellularLocation>
        <location evidence="1">Cell membrane</location>
        <topology evidence="1">Single-pass type I membrane protein</topology>
    </subcellularLocation>
</comment>
<keyword evidence="8" id="KW-0812">Transmembrane</keyword>
<evidence type="ECO:0000256" key="18">
    <source>
        <dbReference type="ARBA" id="ARBA00023180"/>
    </source>
</evidence>
<proteinExistence type="inferred from homology"/>
<dbReference type="InterPro" id="IPR055414">
    <property type="entry name" value="LRR_R13L4/SHOC2-like"/>
</dbReference>
<evidence type="ECO:0000256" key="3">
    <source>
        <dbReference type="ARBA" id="ARBA00012513"/>
    </source>
</evidence>
<dbReference type="Pfam" id="PF23598">
    <property type="entry name" value="LRR_14"/>
    <property type="match status" value="1"/>
</dbReference>
<evidence type="ECO:0000256" key="16">
    <source>
        <dbReference type="ARBA" id="ARBA00023136"/>
    </source>
</evidence>
<dbReference type="SMART" id="SM00369">
    <property type="entry name" value="LRR_TYP"/>
    <property type="match status" value="6"/>
</dbReference>
<dbReference type="GO" id="GO:0051707">
    <property type="term" value="P:response to other organism"/>
    <property type="evidence" value="ECO:0007669"/>
    <property type="project" value="UniProtKB-ARBA"/>
</dbReference>
<dbReference type="InterPro" id="IPR001245">
    <property type="entry name" value="Ser-Thr/Tyr_kinase_cat_dom"/>
</dbReference>
<dbReference type="Gene3D" id="3.80.10.10">
    <property type="entry name" value="Ribonuclease Inhibitor"/>
    <property type="match status" value="4"/>
</dbReference>
<dbReference type="Gene3D" id="1.10.510.10">
    <property type="entry name" value="Transferase(Phosphotransferase) domain 1"/>
    <property type="match status" value="1"/>
</dbReference>
<dbReference type="PANTHER" id="PTHR48056:SF38">
    <property type="entry name" value="LEUCINE-RICH REPEAT RECEPTOR-LIKE SERINE_THREONINE-PROTEIN KINASE BAM1"/>
    <property type="match status" value="1"/>
</dbReference>
<comment type="similarity">
    <text evidence="2">Belongs to the protein kinase superfamily. Ser/Thr protein kinase family.</text>
</comment>
<keyword evidence="12" id="KW-0418">Kinase</keyword>
<evidence type="ECO:0000256" key="4">
    <source>
        <dbReference type="ARBA" id="ARBA00022473"/>
    </source>
</evidence>
<keyword evidence="13" id="KW-0221">Differentiation</keyword>
<dbReference type="SUPFAM" id="SSF52047">
    <property type="entry name" value="RNI-like"/>
    <property type="match status" value="2"/>
</dbReference>
<evidence type="ECO:0000256" key="6">
    <source>
        <dbReference type="ARBA" id="ARBA00022614"/>
    </source>
</evidence>
<dbReference type="GO" id="GO:0010075">
    <property type="term" value="P:regulation of meristem growth"/>
    <property type="evidence" value="ECO:0007669"/>
    <property type="project" value="UniProtKB-ARBA"/>
</dbReference>
<dbReference type="InterPro" id="IPR008271">
    <property type="entry name" value="Ser/Thr_kinase_AS"/>
</dbReference>
<evidence type="ECO:0000256" key="15">
    <source>
        <dbReference type="ARBA" id="ARBA00022989"/>
    </source>
</evidence>
<evidence type="ECO:0000256" key="13">
    <source>
        <dbReference type="ARBA" id="ARBA00022782"/>
    </source>
</evidence>
<dbReference type="KEGG" id="sind:105169090"/>
<protein>
    <recommendedName>
        <fullName evidence="3">non-specific serine/threonine protein kinase</fullName>
        <ecNumber evidence="3">2.7.11.1</ecNumber>
    </recommendedName>
</protein>
<dbReference type="SUPFAM" id="SSF56112">
    <property type="entry name" value="Protein kinase-like (PK-like)"/>
    <property type="match status" value="1"/>
</dbReference>
<evidence type="ECO:0000256" key="7">
    <source>
        <dbReference type="ARBA" id="ARBA00022679"/>
    </source>
</evidence>
<evidence type="ECO:0000256" key="19">
    <source>
        <dbReference type="ARBA" id="ARBA00047899"/>
    </source>
</evidence>
<keyword evidence="10" id="KW-0677">Repeat</keyword>
<dbReference type="RefSeq" id="XP_011087678.2">
    <property type="nucleotide sequence ID" value="XM_011089376.2"/>
</dbReference>
<dbReference type="AlphaFoldDB" id="A0A6I9U1J2"/>
<dbReference type="SMART" id="SM00220">
    <property type="entry name" value="S_TKc"/>
    <property type="match status" value="1"/>
</dbReference>
<keyword evidence="17" id="KW-0675">Receptor</keyword>
<evidence type="ECO:0000256" key="17">
    <source>
        <dbReference type="ARBA" id="ARBA00023170"/>
    </source>
</evidence>